<dbReference type="Proteomes" id="UP000287601">
    <property type="component" value="Chromosome"/>
</dbReference>
<dbReference type="PANTHER" id="PTHR11465">
    <property type="entry name" value="CATALASE"/>
    <property type="match status" value="1"/>
</dbReference>
<dbReference type="EC" id="1.11.1.6" evidence="2"/>
<dbReference type="PRINTS" id="PR00067">
    <property type="entry name" value="CATALASE"/>
</dbReference>
<dbReference type="KEGG" id="amij:EQM06_06470"/>
<dbReference type="PANTHER" id="PTHR11465:SF23">
    <property type="entry name" value="CATALASE-2"/>
    <property type="match status" value="1"/>
</dbReference>
<protein>
    <recommendedName>
        <fullName evidence="2">catalase</fullName>
        <ecNumber evidence="2">1.11.1.6</ecNumber>
    </recommendedName>
</protein>
<gene>
    <name evidence="4" type="ORF">EQM06_06470</name>
</gene>
<comment type="cofactor">
    <cofactor evidence="1">
        <name>heme</name>
        <dbReference type="ChEBI" id="CHEBI:30413"/>
    </cofactor>
</comment>
<dbReference type="GO" id="GO:0020037">
    <property type="term" value="F:heme binding"/>
    <property type="evidence" value="ECO:0007669"/>
    <property type="project" value="InterPro"/>
</dbReference>
<sequence>MVTDFLLFNKLAELNREMTPERLFHEKGVGAYGEFYLYMPFSDYTKADFLNNPEESTEVFVRFSRALGRRGSAETARDVRGMCTKFFTAGGDYDLMCQNMPVFFIKEAKKFPDLYDALRPQNGLSFDREKFWKFMSDNPEAFHLILWLFSNKGTIKSYRHMESFSVNTYIWRNQKNKIFYVRYQWMPLAGIQNIPSQEAEFLAGYDPDALTNDLYNAIEDGIYPEYELSVQIIPENAAKEFPFDIFDKTLTWPERACPHIKVGKLILNRLPSSFHDEVELCYFSPSHVVPGIEIPEDEMLALMCFSHDEEWRNRRR</sequence>
<evidence type="ECO:0000256" key="1">
    <source>
        <dbReference type="ARBA" id="ARBA00001971"/>
    </source>
</evidence>
<dbReference type="InterPro" id="IPR018028">
    <property type="entry name" value="Catalase"/>
</dbReference>
<dbReference type="GO" id="GO:0005737">
    <property type="term" value="C:cytoplasm"/>
    <property type="evidence" value="ECO:0007669"/>
    <property type="project" value="TreeGrafter"/>
</dbReference>
<evidence type="ECO:0000256" key="2">
    <source>
        <dbReference type="ARBA" id="ARBA00012314"/>
    </source>
</evidence>
<dbReference type="PROSITE" id="PS51402">
    <property type="entry name" value="CATALASE_3"/>
    <property type="match status" value="1"/>
</dbReference>
<name>A0A410PVL3_9FIRM</name>
<dbReference type="OrthoDB" id="9760293at2"/>
<keyword evidence="4" id="KW-0560">Oxidoreductase</keyword>
<dbReference type="SUPFAM" id="SSF56634">
    <property type="entry name" value="Heme-dependent catalase-like"/>
    <property type="match status" value="1"/>
</dbReference>
<dbReference type="InterPro" id="IPR011614">
    <property type="entry name" value="Catalase_core"/>
</dbReference>
<dbReference type="InterPro" id="IPR020835">
    <property type="entry name" value="Catalase_sf"/>
</dbReference>
<dbReference type="AlphaFoldDB" id="A0A410PVL3"/>
<evidence type="ECO:0000313" key="4">
    <source>
        <dbReference type="EMBL" id="QAT42906.1"/>
    </source>
</evidence>
<dbReference type="Gene3D" id="2.40.180.10">
    <property type="entry name" value="Catalase core domain"/>
    <property type="match status" value="1"/>
</dbReference>
<accession>A0A410PVL3</accession>
<dbReference type="Pfam" id="PF00199">
    <property type="entry name" value="Catalase"/>
    <property type="match status" value="1"/>
</dbReference>
<dbReference type="GO" id="GO:0042744">
    <property type="term" value="P:hydrogen peroxide catabolic process"/>
    <property type="evidence" value="ECO:0007669"/>
    <property type="project" value="TreeGrafter"/>
</dbReference>
<keyword evidence="4" id="KW-0575">Peroxidase</keyword>
<feature type="domain" description="Catalase core" evidence="3">
    <location>
        <begin position="1"/>
        <end position="315"/>
    </location>
</feature>
<dbReference type="GO" id="GO:0042542">
    <property type="term" value="P:response to hydrogen peroxide"/>
    <property type="evidence" value="ECO:0007669"/>
    <property type="project" value="TreeGrafter"/>
</dbReference>
<evidence type="ECO:0000313" key="5">
    <source>
        <dbReference type="Proteomes" id="UP000287601"/>
    </source>
</evidence>
<organism evidence="4 5">
    <name type="scientific">Aminipila luticellarii</name>
    <dbReference type="NCBI Taxonomy" id="2507160"/>
    <lineage>
        <taxon>Bacteria</taxon>
        <taxon>Bacillati</taxon>
        <taxon>Bacillota</taxon>
        <taxon>Clostridia</taxon>
        <taxon>Peptostreptococcales</taxon>
        <taxon>Anaerovoracaceae</taxon>
        <taxon>Aminipila</taxon>
    </lineage>
</organism>
<dbReference type="EMBL" id="CP035281">
    <property type="protein sequence ID" value="QAT42906.1"/>
    <property type="molecule type" value="Genomic_DNA"/>
</dbReference>
<proteinExistence type="predicted"/>
<dbReference type="SMART" id="SM01060">
    <property type="entry name" value="Catalase"/>
    <property type="match status" value="1"/>
</dbReference>
<keyword evidence="5" id="KW-1185">Reference proteome</keyword>
<dbReference type="GO" id="GO:0004096">
    <property type="term" value="F:catalase activity"/>
    <property type="evidence" value="ECO:0007669"/>
    <property type="project" value="UniProtKB-EC"/>
</dbReference>
<evidence type="ECO:0000259" key="3">
    <source>
        <dbReference type="SMART" id="SM01060"/>
    </source>
</evidence>
<reference evidence="4 5" key="1">
    <citation type="submission" date="2019-01" db="EMBL/GenBank/DDBJ databases">
        <title>Draft genomes of a novel of Aminipila strains.</title>
        <authorList>
            <person name="Ma S."/>
        </authorList>
    </citation>
    <scope>NUCLEOTIDE SEQUENCE [LARGE SCALE GENOMIC DNA]</scope>
    <source>
        <strain evidence="5">JN-39</strain>
    </source>
</reference>